<keyword evidence="3" id="KW-0489">Methyltransferase</keyword>
<dbReference type="SUPFAM" id="SSF53335">
    <property type="entry name" value="S-adenosyl-L-methionine-dependent methyltransferases"/>
    <property type="match status" value="1"/>
</dbReference>
<dbReference type="PANTHER" id="PTHR42933">
    <property type="entry name" value="SLR6095 PROTEIN"/>
    <property type="match status" value="1"/>
</dbReference>
<evidence type="ECO:0000256" key="3">
    <source>
        <dbReference type="ARBA" id="ARBA00022603"/>
    </source>
</evidence>
<evidence type="ECO:0000256" key="2">
    <source>
        <dbReference type="ARBA" id="ARBA00011900"/>
    </source>
</evidence>
<evidence type="ECO:0000256" key="5">
    <source>
        <dbReference type="ARBA" id="ARBA00022691"/>
    </source>
</evidence>
<reference evidence="9" key="2">
    <citation type="submission" date="2020-09" db="EMBL/GenBank/DDBJ databases">
        <authorList>
            <person name="Sun Q."/>
            <person name="Ohkuma M."/>
        </authorList>
    </citation>
    <scope>NUCLEOTIDE SEQUENCE</scope>
    <source>
        <strain evidence="9">JCM 30804</strain>
    </source>
</reference>
<dbReference type="GO" id="GO:0032259">
    <property type="term" value="P:methylation"/>
    <property type="evidence" value="ECO:0007669"/>
    <property type="project" value="UniProtKB-KW"/>
</dbReference>
<dbReference type="GO" id="GO:0009307">
    <property type="term" value="P:DNA restriction-modification system"/>
    <property type="evidence" value="ECO:0007669"/>
    <property type="project" value="UniProtKB-KW"/>
</dbReference>
<keyword evidence="4" id="KW-0808">Transferase</keyword>
<keyword evidence="5" id="KW-0949">S-adenosyl-L-methionine</keyword>
<keyword evidence="6" id="KW-0680">Restriction system</keyword>
<dbReference type="SUPFAM" id="SSF52540">
    <property type="entry name" value="P-loop containing nucleoside triphosphate hydrolases"/>
    <property type="match status" value="1"/>
</dbReference>
<evidence type="ECO:0000313" key="9">
    <source>
        <dbReference type="EMBL" id="GGI68266.1"/>
    </source>
</evidence>
<sequence>MEKHEEVHRAARAQAKEIWKLLEYIRGAAPISDYRSLAYAILFIRYLQDISGKHFEAPGFYTFDEIRSHIHSLTSHCIDLGLLPTNLGHIASESIQEILLKNNRIDEESVRLAIRGKLVNRHKDVARFTLSELNSLFAENESKSGSEFYTPRDVNRLVTTLGLNYSPRSVCDPFAGGGSTAFSFHEAMKGQVRVDTQEMNPDIYFQLVVTRILRQIGGDDFLEDSISNPKLNSELYDLVVSFPPFGLKLPISLRERLFHDSSRPWLWLGEKLPASRSDWVTTLSMLPPLNNKTKLIIGMSLSALTRTGSEASVRKVLSEQNIIDTVILLPKGIHYSTGIATVLLVFDMNPQQSQNKVRFVDASLFYQPRRGRNILAPENIERIVESCISDGRFSKTATLDEIAQNKFNLNPSLYVEKTIKVSQVKLTNFRGYTDFTVPIHESLTVLVGENGAGKTSILEAISCGLGPFLTAMPEAKGKLIRKSDIHVGSNGVADFARISMDTASSLSWDLVTKGSDRNTLAKIGTQALSDFASQIVDNMDEYPLIAYYGTNRALSSSSGKVSISPFEEAQRSEGYDSALDAKINYGSLKNWFSKIEVDELKLRDEKKTHSFSHPAKALVKTAVKQIVERAEDVAFDKTINDVVVSWRNENDEVISLGLEQLSEGYRNMVALTIDLVRRAYLLNPTSKYPLDVSGVVIIDEIELHLHPRWQQKILGDLRDLFKSIQFIVTTHSPQVLTTVNVESIRIVSADAKEAKQLTGTSTYGAESSRMLEDVLGGSTRPQHIEIVRKLNRYTELVESDQWDSDEALGLREILYKWGGQTEAELQRLETDIRIREFERDNEKNQ</sequence>
<protein>
    <recommendedName>
        <fullName evidence="2">site-specific DNA-methyltransferase (adenine-specific)</fullName>
        <ecNumber evidence="2">2.1.1.72</ecNumber>
    </recommendedName>
</protein>
<dbReference type="Gene3D" id="3.40.50.150">
    <property type="entry name" value="Vaccinia Virus protein VP39"/>
    <property type="match status" value="1"/>
</dbReference>
<accession>A0A917JHB9</accession>
<dbReference type="InterPro" id="IPR038729">
    <property type="entry name" value="Rad50/SbcC_AAA"/>
</dbReference>
<dbReference type="Pfam" id="PF13304">
    <property type="entry name" value="AAA_21"/>
    <property type="match status" value="1"/>
</dbReference>
<dbReference type="GO" id="GO:0003677">
    <property type="term" value="F:DNA binding"/>
    <property type="evidence" value="ECO:0007669"/>
    <property type="project" value="InterPro"/>
</dbReference>
<gene>
    <name evidence="9" type="ORF">GCM10009332_01770</name>
</gene>
<dbReference type="Pfam" id="PF02384">
    <property type="entry name" value="N6_Mtase"/>
    <property type="match status" value="1"/>
</dbReference>
<dbReference type="GO" id="GO:0008170">
    <property type="term" value="F:N-methyltransferase activity"/>
    <property type="evidence" value="ECO:0007669"/>
    <property type="project" value="InterPro"/>
</dbReference>
<dbReference type="GO" id="GO:0005524">
    <property type="term" value="F:ATP binding"/>
    <property type="evidence" value="ECO:0007669"/>
    <property type="project" value="InterPro"/>
</dbReference>
<comment type="catalytic activity">
    <reaction evidence="7">
        <text>a 2'-deoxyadenosine in DNA + S-adenosyl-L-methionine = an N(6)-methyl-2'-deoxyadenosine in DNA + S-adenosyl-L-homocysteine + H(+)</text>
        <dbReference type="Rhea" id="RHEA:15197"/>
        <dbReference type="Rhea" id="RHEA-COMP:12418"/>
        <dbReference type="Rhea" id="RHEA-COMP:12419"/>
        <dbReference type="ChEBI" id="CHEBI:15378"/>
        <dbReference type="ChEBI" id="CHEBI:57856"/>
        <dbReference type="ChEBI" id="CHEBI:59789"/>
        <dbReference type="ChEBI" id="CHEBI:90615"/>
        <dbReference type="ChEBI" id="CHEBI:90616"/>
        <dbReference type="EC" id="2.1.1.72"/>
    </reaction>
</comment>
<dbReference type="RefSeq" id="WP_188916930.1">
    <property type="nucleotide sequence ID" value="NZ_BMPZ01000001.1"/>
</dbReference>
<dbReference type="GO" id="GO:0016887">
    <property type="term" value="F:ATP hydrolysis activity"/>
    <property type="evidence" value="ECO:0007669"/>
    <property type="project" value="InterPro"/>
</dbReference>
<reference evidence="9" key="1">
    <citation type="journal article" date="2014" name="Int. J. Syst. Evol. Microbiol.">
        <title>Complete genome sequence of Corynebacterium casei LMG S-19264T (=DSM 44701T), isolated from a smear-ripened cheese.</title>
        <authorList>
            <consortium name="US DOE Joint Genome Institute (JGI-PGF)"/>
            <person name="Walter F."/>
            <person name="Albersmeier A."/>
            <person name="Kalinowski J."/>
            <person name="Ruckert C."/>
        </authorList>
    </citation>
    <scope>NUCLEOTIDE SEQUENCE</scope>
    <source>
        <strain evidence="9">JCM 30804</strain>
    </source>
</reference>
<comment type="caution">
    <text evidence="9">The sequence shown here is derived from an EMBL/GenBank/DDBJ whole genome shotgun (WGS) entry which is preliminary data.</text>
</comment>
<dbReference type="InterPro" id="IPR029063">
    <property type="entry name" value="SAM-dependent_MTases_sf"/>
</dbReference>
<dbReference type="SMART" id="SM00382">
    <property type="entry name" value="AAA"/>
    <property type="match status" value="1"/>
</dbReference>
<dbReference type="InterPro" id="IPR003356">
    <property type="entry name" value="DNA_methylase_A-5"/>
</dbReference>
<keyword evidence="10" id="KW-1185">Reference proteome</keyword>
<dbReference type="InterPro" id="IPR003959">
    <property type="entry name" value="ATPase_AAA_core"/>
</dbReference>
<evidence type="ECO:0000256" key="1">
    <source>
        <dbReference type="ARBA" id="ARBA00006594"/>
    </source>
</evidence>
<evidence type="ECO:0000259" key="8">
    <source>
        <dbReference type="SMART" id="SM00382"/>
    </source>
</evidence>
<dbReference type="EC" id="2.1.1.72" evidence="2"/>
<dbReference type="InterPro" id="IPR027417">
    <property type="entry name" value="P-loop_NTPase"/>
</dbReference>
<comment type="similarity">
    <text evidence="1">Belongs to the N(4)/N(6)-methyltransferase family.</text>
</comment>
<dbReference type="GO" id="GO:0009007">
    <property type="term" value="F:site-specific DNA-methyltransferase (adenine-specific) activity"/>
    <property type="evidence" value="ECO:0007669"/>
    <property type="project" value="UniProtKB-EC"/>
</dbReference>
<dbReference type="PANTHER" id="PTHR42933:SF1">
    <property type="entry name" value="SITE-SPECIFIC DNA-METHYLTRANSFERASE (ADENINE-SPECIFIC)"/>
    <property type="match status" value="1"/>
</dbReference>
<dbReference type="InterPro" id="IPR003593">
    <property type="entry name" value="AAA+_ATPase"/>
</dbReference>
<dbReference type="Proteomes" id="UP000613743">
    <property type="component" value="Unassembled WGS sequence"/>
</dbReference>
<dbReference type="GO" id="GO:0006302">
    <property type="term" value="P:double-strand break repair"/>
    <property type="evidence" value="ECO:0007669"/>
    <property type="project" value="InterPro"/>
</dbReference>
<feature type="domain" description="AAA+ ATPase" evidence="8">
    <location>
        <begin position="440"/>
        <end position="762"/>
    </location>
</feature>
<dbReference type="Gene3D" id="3.40.50.300">
    <property type="entry name" value="P-loop containing nucleotide triphosphate hydrolases"/>
    <property type="match status" value="1"/>
</dbReference>
<evidence type="ECO:0000256" key="6">
    <source>
        <dbReference type="ARBA" id="ARBA00022747"/>
    </source>
</evidence>
<evidence type="ECO:0000256" key="4">
    <source>
        <dbReference type="ARBA" id="ARBA00022679"/>
    </source>
</evidence>
<dbReference type="AlphaFoldDB" id="A0A917JHB9"/>
<dbReference type="Pfam" id="PF13476">
    <property type="entry name" value="AAA_23"/>
    <property type="match status" value="1"/>
</dbReference>
<organism evidence="9 10">
    <name type="scientific">Shewanella gelidii</name>
    <dbReference type="NCBI Taxonomy" id="1642821"/>
    <lineage>
        <taxon>Bacteria</taxon>
        <taxon>Pseudomonadati</taxon>
        <taxon>Pseudomonadota</taxon>
        <taxon>Gammaproteobacteria</taxon>
        <taxon>Alteromonadales</taxon>
        <taxon>Shewanellaceae</taxon>
        <taxon>Shewanella</taxon>
    </lineage>
</organism>
<dbReference type="InterPro" id="IPR051537">
    <property type="entry name" value="DNA_Adenine_Mtase"/>
</dbReference>
<evidence type="ECO:0000313" key="10">
    <source>
        <dbReference type="Proteomes" id="UP000613743"/>
    </source>
</evidence>
<name>A0A917JHB9_9GAMM</name>
<evidence type="ECO:0000256" key="7">
    <source>
        <dbReference type="ARBA" id="ARBA00047942"/>
    </source>
</evidence>
<dbReference type="EMBL" id="BMPZ01000001">
    <property type="protein sequence ID" value="GGI68266.1"/>
    <property type="molecule type" value="Genomic_DNA"/>
</dbReference>
<proteinExistence type="inferred from homology"/>